<dbReference type="RefSeq" id="WP_038504608.1">
    <property type="nucleotide sequence ID" value="NZ_CP007243.1"/>
</dbReference>
<protein>
    <submittedName>
        <fullName evidence="8">Amino acid permease</fullName>
    </submittedName>
</protein>
<dbReference type="SUPFAM" id="SSF52402">
    <property type="entry name" value="Adenine nucleotide alpha hydrolases-like"/>
    <property type="match status" value="1"/>
</dbReference>
<keyword evidence="4 7" id="KW-1133">Transmembrane helix</keyword>
<comment type="subcellular location">
    <subcellularLocation>
        <location evidence="1">Cell membrane</location>
        <topology evidence="1">Multi-pass membrane protein</topology>
    </subcellularLocation>
</comment>
<dbReference type="Proteomes" id="UP000027059">
    <property type="component" value="Chromosome"/>
</dbReference>
<dbReference type="AlphaFoldDB" id="A0A059XY00"/>
<feature type="transmembrane region" description="Helical" evidence="7">
    <location>
        <begin position="245"/>
        <end position="268"/>
    </location>
</feature>
<dbReference type="CDD" id="cd00293">
    <property type="entry name" value="USP-like"/>
    <property type="match status" value="1"/>
</dbReference>
<feature type="transmembrane region" description="Helical" evidence="7">
    <location>
        <begin position="100"/>
        <end position="123"/>
    </location>
</feature>
<proteinExistence type="predicted"/>
<evidence type="ECO:0000256" key="1">
    <source>
        <dbReference type="ARBA" id="ARBA00004651"/>
    </source>
</evidence>
<dbReference type="PANTHER" id="PTHR42770:SF11">
    <property type="entry name" value="INNER MEMBRANE TRANSPORT PROTEIN YBAT"/>
    <property type="match status" value="1"/>
</dbReference>
<dbReference type="HOGENOM" id="CLU_007946_15_12_0"/>
<evidence type="ECO:0000256" key="7">
    <source>
        <dbReference type="SAM" id="Phobius"/>
    </source>
</evidence>
<evidence type="ECO:0000256" key="3">
    <source>
        <dbReference type="ARBA" id="ARBA00022692"/>
    </source>
</evidence>
<dbReference type="GO" id="GO:0022857">
    <property type="term" value="F:transmembrane transporter activity"/>
    <property type="evidence" value="ECO:0007669"/>
    <property type="project" value="InterPro"/>
</dbReference>
<keyword evidence="3 7" id="KW-0812">Transmembrane</keyword>
<feature type="transmembrane region" description="Helical" evidence="7">
    <location>
        <begin position="211"/>
        <end position="233"/>
    </location>
</feature>
<name>A0A059XY00_9BACT</name>
<accession>A0A059XY00</accession>
<evidence type="ECO:0000313" key="9">
    <source>
        <dbReference type="Proteomes" id="UP000027059"/>
    </source>
</evidence>
<dbReference type="InterPro" id="IPR002293">
    <property type="entry name" value="AA/rel_permease1"/>
</dbReference>
<evidence type="ECO:0000256" key="2">
    <source>
        <dbReference type="ARBA" id="ARBA00022475"/>
    </source>
</evidence>
<feature type="transmembrane region" description="Helical" evidence="7">
    <location>
        <begin position="299"/>
        <end position="324"/>
    </location>
</feature>
<keyword evidence="5 7" id="KW-0472">Membrane</keyword>
<feature type="transmembrane region" description="Helical" evidence="7">
    <location>
        <begin position="443"/>
        <end position="459"/>
    </location>
</feature>
<sequence>MALFRLYHGTRKTITRFRETVLQRVVGVGALFSSGYGDVGSSIYFALGVTTVYAGGASFLAIFVAGLFFIATVLSYAELSSAIPESGGSSLFAQRAFGDGWSFFAGWALMLDYVITLAISAFSVGPYLGYFFPILKNNTQANVTFTGFLILILILLNVMGLKESSRLSLLLAGFDILTQLSLMILGLFFLFSAPKLLSQFHLGTNPTWPHFLYGISVAMVAYIGIEAISQMASEARDPQKSVPRAMFLTMGTTVLLYSGISVVALSAMNPKLLSTVWVDDPIAGIAHYMPHVHDYLGPWVAILGATILTVAANAGLIGVSRIAFSMSNNFLIHPIFRHTTRRWKTPVYSIVFFGSLSAIVVAFFPYLEVLADLYNYGAMLSFMMTHLALIALRNKEPDLPRPVRVPFSVRILGREIPLIAVFGLIGTGGVFAMVLLFHKYGRVFGTIWMIVGITYYYFFRKTARMPLMERVSVTEIPESPEEAPFPHKNILVATSPYRVSPILRDVIKIARSDKSRVIVVTVIEIPLALPLNASLPLEEERARKTLEICQAIGVEEDVLIDTILLRGRSVANSIVSTAVRHKADTLVYTDTDSAMSRSIQTAIRQASLPLMIWKIEPPATGSLRPPVQARMPLSSRPAVLEKRLSDESSSPPGKSDGSPSTDSGT</sequence>
<keyword evidence="2" id="KW-1003">Cell membrane</keyword>
<dbReference type="Pfam" id="PF13520">
    <property type="entry name" value="AA_permease_2"/>
    <property type="match status" value="1"/>
</dbReference>
<feature type="transmembrane region" description="Helical" evidence="7">
    <location>
        <begin position="21"/>
        <end position="47"/>
    </location>
</feature>
<reference evidence="9" key="1">
    <citation type="submission" date="2014-02" db="EMBL/GenBank/DDBJ databases">
        <title>Complete genome sequence and comparative genomic analysis of the nitrogen-fixing bacterium Leptospirillum ferriphilum YSK.</title>
        <authorList>
            <person name="Guo X."/>
            <person name="Yin H."/>
            <person name="Liang Y."/>
            <person name="Hu Q."/>
            <person name="Ma L."/>
            <person name="Xiao Y."/>
            <person name="Zhang X."/>
            <person name="Qiu G."/>
            <person name="Liu X."/>
        </authorList>
    </citation>
    <scope>NUCLEOTIDE SEQUENCE [LARGE SCALE GENOMIC DNA]</scope>
    <source>
        <strain evidence="9">YSK</strain>
    </source>
</reference>
<dbReference type="InterPro" id="IPR050367">
    <property type="entry name" value="APC_superfamily"/>
</dbReference>
<feature type="transmembrane region" description="Helical" evidence="7">
    <location>
        <begin position="53"/>
        <end position="79"/>
    </location>
</feature>
<dbReference type="Gene3D" id="3.40.50.620">
    <property type="entry name" value="HUPs"/>
    <property type="match status" value="1"/>
</dbReference>
<organism evidence="8 9">
    <name type="scientific">Leptospirillum ferriphilum YSK</name>
    <dbReference type="NCBI Taxonomy" id="1441628"/>
    <lineage>
        <taxon>Bacteria</taxon>
        <taxon>Pseudomonadati</taxon>
        <taxon>Nitrospirota</taxon>
        <taxon>Nitrospiria</taxon>
        <taxon>Nitrospirales</taxon>
        <taxon>Nitrospiraceae</taxon>
        <taxon>Leptospirillum</taxon>
    </lineage>
</organism>
<feature type="compositionally biased region" description="Low complexity" evidence="6">
    <location>
        <begin position="647"/>
        <end position="665"/>
    </location>
</feature>
<gene>
    <name evidence="8" type="ORF">Y981_02690</name>
</gene>
<dbReference type="EMBL" id="CP007243">
    <property type="protein sequence ID" value="AIA30107.1"/>
    <property type="molecule type" value="Genomic_DNA"/>
</dbReference>
<dbReference type="InterPro" id="IPR014729">
    <property type="entry name" value="Rossmann-like_a/b/a_fold"/>
</dbReference>
<dbReference type="GO" id="GO:0005886">
    <property type="term" value="C:plasma membrane"/>
    <property type="evidence" value="ECO:0007669"/>
    <property type="project" value="UniProtKB-SubCell"/>
</dbReference>
<feature type="transmembrane region" description="Helical" evidence="7">
    <location>
        <begin position="143"/>
        <end position="161"/>
    </location>
</feature>
<feature type="transmembrane region" description="Helical" evidence="7">
    <location>
        <begin position="345"/>
        <end position="367"/>
    </location>
</feature>
<evidence type="ECO:0000313" key="8">
    <source>
        <dbReference type="EMBL" id="AIA30107.1"/>
    </source>
</evidence>
<evidence type="ECO:0000256" key="5">
    <source>
        <dbReference type="ARBA" id="ARBA00023136"/>
    </source>
</evidence>
<feature type="transmembrane region" description="Helical" evidence="7">
    <location>
        <begin position="416"/>
        <end position="437"/>
    </location>
</feature>
<dbReference type="Gene3D" id="1.20.1740.10">
    <property type="entry name" value="Amino acid/polyamine transporter I"/>
    <property type="match status" value="1"/>
</dbReference>
<dbReference type="KEGG" id="lfp:Y981_02690"/>
<evidence type="ECO:0000256" key="4">
    <source>
        <dbReference type="ARBA" id="ARBA00022989"/>
    </source>
</evidence>
<feature type="region of interest" description="Disordered" evidence="6">
    <location>
        <begin position="621"/>
        <end position="665"/>
    </location>
</feature>
<reference evidence="8 9" key="2">
    <citation type="journal article" date="2015" name="Biomed. Res. Int.">
        <title>Effects of Arsenite Resistance on the Growth and Functional Gene Expression of Leptospirillum ferriphilum and Acidithiobacillus thiooxidans in Pure Culture and Coculture.</title>
        <authorList>
            <person name="Jiang H."/>
            <person name="Liang Y."/>
            <person name="Yin H."/>
            <person name="Xiao Y."/>
            <person name="Guo X."/>
            <person name="Xu Y."/>
            <person name="Hu Q."/>
            <person name="Liu H."/>
            <person name="Liu X."/>
        </authorList>
    </citation>
    <scope>NUCLEOTIDE SEQUENCE [LARGE SCALE GENOMIC DNA]</scope>
    <source>
        <strain evidence="8 9">YSK</strain>
    </source>
</reference>
<keyword evidence="9" id="KW-1185">Reference proteome</keyword>
<dbReference type="PANTHER" id="PTHR42770">
    <property type="entry name" value="AMINO ACID TRANSPORTER-RELATED"/>
    <property type="match status" value="1"/>
</dbReference>
<feature type="transmembrane region" description="Helical" evidence="7">
    <location>
        <begin position="168"/>
        <end position="191"/>
    </location>
</feature>
<dbReference type="OrthoDB" id="9809628at2"/>
<evidence type="ECO:0000256" key="6">
    <source>
        <dbReference type="SAM" id="MobiDB-lite"/>
    </source>
</evidence>